<proteinExistence type="predicted"/>
<evidence type="ECO:0000313" key="1">
    <source>
        <dbReference type="EMBL" id="MYC93820.1"/>
    </source>
</evidence>
<reference evidence="1" key="1">
    <citation type="submission" date="2019-09" db="EMBL/GenBank/DDBJ databases">
        <title>Characterisation of the sponge microbiome using genome-centric metagenomics.</title>
        <authorList>
            <person name="Engelberts J.P."/>
            <person name="Robbins S.J."/>
            <person name="De Goeij J.M."/>
            <person name="Aranda M."/>
            <person name="Bell S.C."/>
            <person name="Webster N.S."/>
        </authorList>
    </citation>
    <scope>NUCLEOTIDE SEQUENCE</scope>
    <source>
        <strain evidence="1">SB0661_bin_32</strain>
    </source>
</reference>
<name>A0A6B1D1W1_9CHLR</name>
<dbReference type="EMBL" id="VXMH01000014">
    <property type="protein sequence ID" value="MYC93820.1"/>
    <property type="molecule type" value="Genomic_DNA"/>
</dbReference>
<protein>
    <submittedName>
        <fullName evidence="1">DUF1501 domain-containing protein</fullName>
    </submittedName>
</protein>
<dbReference type="PANTHER" id="PTHR43737">
    <property type="entry name" value="BLL7424 PROTEIN"/>
    <property type="match status" value="1"/>
</dbReference>
<gene>
    <name evidence="1" type="ORF">F4X14_02520</name>
</gene>
<dbReference type="Pfam" id="PF07394">
    <property type="entry name" value="DUF1501"/>
    <property type="match status" value="1"/>
</dbReference>
<dbReference type="PANTHER" id="PTHR43737:SF1">
    <property type="entry name" value="DUF1501 DOMAIN-CONTAINING PROTEIN"/>
    <property type="match status" value="1"/>
</dbReference>
<sequence length="378" mass="41258">MVDHKKDPVLVVVQLSGGNDFMNTVVPYTAGIYYDSRPVVGLKEDEVLPIHDTLAWNPNCEPLQQMYEAGDIAVVQGIGYPNSNRSHFRAMDIWHTCEPIEIGTEGWVGRMIREIDPGGHNVLTGVNVGQGLPRAMAVPGVPVTSFADLDTYGLLTGIDEPRRRTQALEVFKGMYGHEVGAGYVMDYLSQTGLNVIQGTDELKKAKEGYSSTVAYGDSAIANSLRDVARVHLAGLGTRVFYTAQGGYDNHANEVPDHPKLLADLSTAITAFFEDLRAHDASSEVTMLVFTEFGRRIRDNASGTDHGSGGGAFIIGDHVQGGLYAQYPSLDPARWVHGEDMEHTIDFRGVYGTVLEQWMGIDPTEIVGGHFEQINPYSS</sequence>
<organism evidence="1">
    <name type="scientific">Caldilineaceae bacterium SB0661_bin_32</name>
    <dbReference type="NCBI Taxonomy" id="2605255"/>
    <lineage>
        <taxon>Bacteria</taxon>
        <taxon>Bacillati</taxon>
        <taxon>Chloroflexota</taxon>
        <taxon>Caldilineae</taxon>
        <taxon>Caldilineales</taxon>
        <taxon>Caldilineaceae</taxon>
    </lineage>
</organism>
<accession>A0A6B1D1W1</accession>
<dbReference type="AlphaFoldDB" id="A0A6B1D1W1"/>
<dbReference type="InterPro" id="IPR010869">
    <property type="entry name" value="DUF1501"/>
</dbReference>
<comment type="caution">
    <text evidence="1">The sequence shown here is derived from an EMBL/GenBank/DDBJ whole genome shotgun (WGS) entry which is preliminary data.</text>
</comment>